<dbReference type="GO" id="GO:0016747">
    <property type="term" value="F:acyltransferase activity, transferring groups other than amino-acyl groups"/>
    <property type="evidence" value="ECO:0007669"/>
    <property type="project" value="InterPro"/>
</dbReference>
<name>A0A934WRT8_9FIRM</name>
<sequence length="160" mass="18438">MVIVKADANQADKIVDMSIRAFETDVNVGGAEGDCPPGFDSAEWHQQMAREGHLYLAMIDNNLVGAAIIFPDETKNRVYIGRIFIDSIYHRKGYGIRLMECIEKEFPRAAEFDLDTPCWNERTNAFYKKLGYRIIKVEDGFVFFRKKKRKSKSNLTQNFT</sequence>
<comment type="caution">
    <text evidence="2">The sequence shown here is derived from an EMBL/GenBank/DDBJ whole genome shotgun (WGS) entry which is preliminary data.</text>
</comment>
<accession>A0A934WRT8</accession>
<organism evidence="2 3">
    <name type="scientific">Ruminococcus difficilis</name>
    <dbReference type="NCBI Taxonomy" id="2763069"/>
    <lineage>
        <taxon>Bacteria</taxon>
        <taxon>Bacillati</taxon>
        <taxon>Bacillota</taxon>
        <taxon>Clostridia</taxon>
        <taxon>Eubacteriales</taxon>
        <taxon>Oscillospiraceae</taxon>
        <taxon>Ruminococcus</taxon>
    </lineage>
</organism>
<dbReference type="InterPro" id="IPR000182">
    <property type="entry name" value="GNAT_dom"/>
</dbReference>
<reference evidence="2" key="1">
    <citation type="submission" date="2021-01" db="EMBL/GenBank/DDBJ databases">
        <title>Genome public.</title>
        <authorList>
            <person name="Liu C."/>
            <person name="Sun Q."/>
        </authorList>
    </citation>
    <scope>NUCLEOTIDE SEQUENCE</scope>
    <source>
        <strain evidence="2">M6</strain>
    </source>
</reference>
<evidence type="ECO:0000313" key="3">
    <source>
        <dbReference type="Proteomes" id="UP000633365"/>
    </source>
</evidence>
<dbReference type="PROSITE" id="PS51186">
    <property type="entry name" value="GNAT"/>
    <property type="match status" value="1"/>
</dbReference>
<dbReference type="Gene3D" id="3.40.630.30">
    <property type="match status" value="1"/>
</dbReference>
<dbReference type="AlphaFoldDB" id="A0A934WRT8"/>
<gene>
    <name evidence="2" type="ORF">JKK62_08895</name>
</gene>
<dbReference type="EMBL" id="JAEQMG010000083">
    <property type="protein sequence ID" value="MBK6088763.1"/>
    <property type="molecule type" value="Genomic_DNA"/>
</dbReference>
<evidence type="ECO:0000259" key="1">
    <source>
        <dbReference type="PROSITE" id="PS51186"/>
    </source>
</evidence>
<dbReference type="CDD" id="cd04301">
    <property type="entry name" value="NAT_SF"/>
    <property type="match status" value="1"/>
</dbReference>
<dbReference type="SUPFAM" id="SSF55729">
    <property type="entry name" value="Acyl-CoA N-acyltransferases (Nat)"/>
    <property type="match status" value="1"/>
</dbReference>
<dbReference type="RefSeq" id="WP_201427609.1">
    <property type="nucleotide sequence ID" value="NZ_JAEQMG010000083.1"/>
</dbReference>
<dbReference type="InterPro" id="IPR016181">
    <property type="entry name" value="Acyl_CoA_acyltransferase"/>
</dbReference>
<feature type="domain" description="N-acetyltransferase" evidence="1">
    <location>
        <begin position="1"/>
        <end position="151"/>
    </location>
</feature>
<dbReference type="Proteomes" id="UP000633365">
    <property type="component" value="Unassembled WGS sequence"/>
</dbReference>
<proteinExistence type="predicted"/>
<dbReference type="Pfam" id="PF00583">
    <property type="entry name" value="Acetyltransf_1"/>
    <property type="match status" value="1"/>
</dbReference>
<keyword evidence="3" id="KW-1185">Reference proteome</keyword>
<protein>
    <submittedName>
        <fullName evidence="2">GNAT family N-acetyltransferase</fullName>
    </submittedName>
</protein>
<evidence type="ECO:0000313" key="2">
    <source>
        <dbReference type="EMBL" id="MBK6088763.1"/>
    </source>
</evidence>